<comment type="caution">
    <text evidence="3">The sequence shown here is derived from an EMBL/GenBank/DDBJ whole genome shotgun (WGS) entry which is preliminary data.</text>
</comment>
<evidence type="ECO:0000313" key="3">
    <source>
        <dbReference type="EMBL" id="CAD8100990.1"/>
    </source>
</evidence>
<keyword evidence="4" id="KW-1185">Reference proteome</keyword>
<name>A0A8S1PCP6_PARPR</name>
<dbReference type="EMBL" id="CAJJDM010000117">
    <property type="protein sequence ID" value="CAD8100990.1"/>
    <property type="molecule type" value="Genomic_DNA"/>
</dbReference>
<proteinExistence type="predicted"/>
<reference evidence="3" key="1">
    <citation type="submission" date="2021-01" db="EMBL/GenBank/DDBJ databases">
        <authorList>
            <consortium name="Genoscope - CEA"/>
            <person name="William W."/>
        </authorList>
    </citation>
    <scope>NUCLEOTIDE SEQUENCE</scope>
</reference>
<feature type="coiled-coil region" evidence="1">
    <location>
        <begin position="158"/>
        <end position="185"/>
    </location>
</feature>
<feature type="compositionally biased region" description="Polar residues" evidence="2">
    <location>
        <begin position="44"/>
        <end position="65"/>
    </location>
</feature>
<evidence type="ECO:0000256" key="1">
    <source>
        <dbReference type="SAM" id="Coils"/>
    </source>
</evidence>
<keyword evidence="1" id="KW-0175">Coiled coil</keyword>
<accession>A0A8S1PCP6</accession>
<gene>
    <name evidence="3" type="ORF">PPRIM_AZ9-3.1.T1140054</name>
</gene>
<feature type="region of interest" description="Disordered" evidence="2">
    <location>
        <begin position="43"/>
        <end position="65"/>
    </location>
</feature>
<dbReference type="AlphaFoldDB" id="A0A8S1PCP6"/>
<dbReference type="Proteomes" id="UP000688137">
    <property type="component" value="Unassembled WGS sequence"/>
</dbReference>
<dbReference type="OMA" id="KHPSEQY"/>
<sequence>MIPVQILKNIQNQNTQHRQTNSAFLKSRKHSPITHLIVTRHPRVSQQMKEQSNSPSTQIKTSSSQYPQIIQSVEQMKRFPTEANVKSIKGSTIQISNALKLFSSKHPSDQYQNTLKFSSFLYEKVNEQSIYTKTTTGESQENDKEFNQDSFIVYNNVLHGKNLEIQKLEKELKQLKQENKISKFRKRLLNYIVGKLKFKTKIIELINRNNLIKSLVDMQFVKKII</sequence>
<organism evidence="3 4">
    <name type="scientific">Paramecium primaurelia</name>
    <dbReference type="NCBI Taxonomy" id="5886"/>
    <lineage>
        <taxon>Eukaryota</taxon>
        <taxon>Sar</taxon>
        <taxon>Alveolata</taxon>
        <taxon>Ciliophora</taxon>
        <taxon>Intramacronucleata</taxon>
        <taxon>Oligohymenophorea</taxon>
        <taxon>Peniculida</taxon>
        <taxon>Parameciidae</taxon>
        <taxon>Paramecium</taxon>
    </lineage>
</organism>
<evidence type="ECO:0000256" key="2">
    <source>
        <dbReference type="SAM" id="MobiDB-lite"/>
    </source>
</evidence>
<protein>
    <submittedName>
        <fullName evidence="3">Uncharacterized protein</fullName>
    </submittedName>
</protein>
<evidence type="ECO:0000313" key="4">
    <source>
        <dbReference type="Proteomes" id="UP000688137"/>
    </source>
</evidence>